<keyword evidence="15" id="KW-1185">Reference proteome</keyword>
<keyword evidence="3" id="KW-0732">Signal</keyword>
<keyword evidence="2" id="KW-0808">Transferase</keyword>
<dbReference type="PANTHER" id="PTHR47973">
    <property type="entry name" value="CYSTEINE-RICH RECEPTOR-LIKE PROTEIN KINASE 3"/>
    <property type="match status" value="1"/>
</dbReference>
<dbReference type="InterPro" id="IPR052059">
    <property type="entry name" value="CR_Ser/Thr_kinase"/>
</dbReference>
<keyword evidence="5 10" id="KW-0547">Nucleotide-binding</keyword>
<keyword evidence="11" id="KW-0812">Transmembrane</keyword>
<dbReference type="InterPro" id="IPR017441">
    <property type="entry name" value="Protein_kinase_ATP_BS"/>
</dbReference>
<evidence type="ECO:0000259" key="13">
    <source>
        <dbReference type="PROSITE" id="PS51473"/>
    </source>
</evidence>
<feature type="transmembrane region" description="Helical" evidence="11">
    <location>
        <begin position="189"/>
        <end position="209"/>
    </location>
</feature>
<evidence type="ECO:0000256" key="11">
    <source>
        <dbReference type="SAM" id="Phobius"/>
    </source>
</evidence>
<dbReference type="Gene3D" id="3.30.430.20">
    <property type="entry name" value="Gnk2 domain, C-X8-C-X2-C motif"/>
    <property type="match status" value="2"/>
</dbReference>
<dbReference type="FunFam" id="1.10.510.10:FF:000336">
    <property type="entry name" value="Cysteine-rich receptor-like protein kinase 2"/>
    <property type="match status" value="1"/>
</dbReference>
<keyword evidence="8" id="KW-0675">Receptor</keyword>
<dbReference type="Pfam" id="PF01657">
    <property type="entry name" value="Stress-antifung"/>
    <property type="match status" value="2"/>
</dbReference>
<dbReference type="PROSITE" id="PS00107">
    <property type="entry name" value="PROTEIN_KINASE_ATP"/>
    <property type="match status" value="1"/>
</dbReference>
<dbReference type="AlphaFoldDB" id="A0AAF1BAR5"/>
<evidence type="ECO:0000256" key="10">
    <source>
        <dbReference type="PROSITE-ProRule" id="PRU10141"/>
    </source>
</evidence>
<dbReference type="CDD" id="cd23509">
    <property type="entry name" value="Gnk2-like"/>
    <property type="match status" value="2"/>
</dbReference>
<dbReference type="KEGG" id="dcr:108199632"/>
<gene>
    <name evidence="14" type="ORF">DCAR_0830480</name>
</gene>
<evidence type="ECO:0000256" key="4">
    <source>
        <dbReference type="ARBA" id="ARBA00022737"/>
    </source>
</evidence>
<evidence type="ECO:0000256" key="7">
    <source>
        <dbReference type="ARBA" id="ARBA00022840"/>
    </source>
</evidence>
<dbReference type="Pfam" id="PF00069">
    <property type="entry name" value="Pkinase"/>
    <property type="match status" value="1"/>
</dbReference>
<dbReference type="InterPro" id="IPR011009">
    <property type="entry name" value="Kinase-like_dom_sf"/>
</dbReference>
<evidence type="ECO:0000256" key="8">
    <source>
        <dbReference type="ARBA" id="ARBA00023170"/>
    </source>
</evidence>
<keyword evidence="4" id="KW-0677">Repeat</keyword>
<feature type="binding site" evidence="10">
    <location>
        <position position="275"/>
    </location>
    <ligand>
        <name>ATP</name>
        <dbReference type="ChEBI" id="CHEBI:30616"/>
    </ligand>
</feature>
<keyword evidence="1" id="KW-0723">Serine/threonine-protein kinase</keyword>
<keyword evidence="11" id="KW-0472">Membrane</keyword>
<dbReference type="FunFam" id="3.30.200.20:FF:000162">
    <property type="entry name" value="Adenine nucleotide alpha hydrolase-like domain kinase"/>
    <property type="match status" value="1"/>
</dbReference>
<dbReference type="InterPro" id="IPR038408">
    <property type="entry name" value="GNK2_sf"/>
</dbReference>
<evidence type="ECO:0000256" key="9">
    <source>
        <dbReference type="ARBA" id="ARBA00023180"/>
    </source>
</evidence>
<accession>A0AAF1BAR5</accession>
<dbReference type="EMBL" id="CP093350">
    <property type="protein sequence ID" value="WOH11003.1"/>
    <property type="molecule type" value="Genomic_DNA"/>
</dbReference>
<dbReference type="PROSITE" id="PS00108">
    <property type="entry name" value="PROTEIN_KINASE_ST"/>
    <property type="match status" value="1"/>
</dbReference>
<dbReference type="PROSITE" id="PS50011">
    <property type="entry name" value="PROTEIN_KINASE_DOM"/>
    <property type="match status" value="1"/>
</dbReference>
<dbReference type="Gene3D" id="1.10.510.10">
    <property type="entry name" value="Transferase(Phosphotransferase) domain 1"/>
    <property type="match status" value="1"/>
</dbReference>
<reference evidence="14" key="1">
    <citation type="journal article" date="2016" name="Nat. Genet.">
        <title>A high-quality carrot genome assembly provides new insights into carotenoid accumulation and asterid genome evolution.</title>
        <authorList>
            <person name="Iorizzo M."/>
            <person name="Ellison S."/>
            <person name="Senalik D."/>
            <person name="Zeng P."/>
            <person name="Satapoomin P."/>
            <person name="Huang J."/>
            <person name="Bowman M."/>
            <person name="Iovene M."/>
            <person name="Sanseverino W."/>
            <person name="Cavagnaro P."/>
            <person name="Yildiz M."/>
            <person name="Macko-Podgorni A."/>
            <person name="Moranska E."/>
            <person name="Grzebelus E."/>
            <person name="Grzebelus D."/>
            <person name="Ashrafi H."/>
            <person name="Zheng Z."/>
            <person name="Cheng S."/>
            <person name="Spooner D."/>
            <person name="Van Deynze A."/>
            <person name="Simon P."/>
        </authorList>
    </citation>
    <scope>NUCLEOTIDE SEQUENCE</scope>
    <source>
        <tissue evidence="14">Leaf</tissue>
    </source>
</reference>
<protein>
    <recommendedName>
        <fullName evidence="16">Protein kinase domain-containing protein</fullName>
    </recommendedName>
</protein>
<evidence type="ECO:0000259" key="12">
    <source>
        <dbReference type="PROSITE" id="PS50011"/>
    </source>
</evidence>
<evidence type="ECO:0000256" key="1">
    <source>
        <dbReference type="ARBA" id="ARBA00022527"/>
    </source>
</evidence>
<feature type="domain" description="Protein kinase" evidence="12">
    <location>
        <begin position="246"/>
        <end position="522"/>
    </location>
</feature>
<organism evidence="14 15">
    <name type="scientific">Daucus carota subsp. sativus</name>
    <name type="common">Carrot</name>
    <dbReference type="NCBI Taxonomy" id="79200"/>
    <lineage>
        <taxon>Eukaryota</taxon>
        <taxon>Viridiplantae</taxon>
        <taxon>Streptophyta</taxon>
        <taxon>Embryophyta</taxon>
        <taxon>Tracheophyta</taxon>
        <taxon>Spermatophyta</taxon>
        <taxon>Magnoliopsida</taxon>
        <taxon>eudicotyledons</taxon>
        <taxon>Gunneridae</taxon>
        <taxon>Pentapetalae</taxon>
        <taxon>asterids</taxon>
        <taxon>campanulids</taxon>
        <taxon>Apiales</taxon>
        <taxon>Apiaceae</taxon>
        <taxon>Apioideae</taxon>
        <taxon>Scandiceae</taxon>
        <taxon>Daucinae</taxon>
        <taxon>Daucus</taxon>
        <taxon>Daucus sect. Daucus</taxon>
    </lineage>
</organism>
<dbReference type="InterPro" id="IPR000719">
    <property type="entry name" value="Prot_kinase_dom"/>
</dbReference>
<dbReference type="SUPFAM" id="SSF56112">
    <property type="entry name" value="Protein kinase-like (PK-like)"/>
    <property type="match status" value="1"/>
</dbReference>
<sequence>MAQCRNYLSTVDCLACFDAGVTQIRRKCDATMDGAHFIYQGCFLRYGIYNFYKEITFESPVLVCSYNHSVAEPTAFNSIAQELLTEIAAATPKIKNYFAAAKRQAFSSSTAPTVYAAAQCLETISPSDCRNCLARVYTDLQTCLPQPGGSSVEPGCFLRYSDRSFFADSNITNITPYTGGGSSSSRKTIIGIVGGLCFLFLIIASVLWYRFQKAKVAERGDLLQVTKLQGTIIYSYKDLKSATKSFSNDCKIGEGGFADVYKGIINNGDVVAVKKHVLTSKKAKEDFEGEVSLISNIHHRNVIRLLGCSHKGSELLLVYEYMENGSLDKFLYGEKQGTLTWKQRVEIILGIARGLAYLHEEFHLCIIHRDIKSSNILLDEGFQPKIADFGLARLTREDQSHLSTRYAGTLGYTAPEYAIHGHLTEKIDTYSFGIVVLKIISGLHCTDMKIDPVNGSLLEHAWKLYEDDKHLDLVDEKLDPNEYSREHVKKMVHLALMCTQSPASQRPPMSEVVALLNSEVLFEQSPLSMPTLV</sequence>
<dbReference type="PROSITE" id="PS51473">
    <property type="entry name" value="GNK2"/>
    <property type="match status" value="2"/>
</dbReference>
<feature type="domain" description="Gnk2-homologous" evidence="13">
    <location>
        <begin position="1"/>
        <end position="51"/>
    </location>
</feature>
<reference evidence="14" key="2">
    <citation type="submission" date="2022-03" db="EMBL/GenBank/DDBJ databases">
        <title>Draft title - Genomic analysis of global carrot germplasm unveils the trajectory of domestication and the origin of high carotenoid orange carrot.</title>
        <authorList>
            <person name="Iorizzo M."/>
            <person name="Ellison S."/>
            <person name="Senalik D."/>
            <person name="Macko-Podgorni A."/>
            <person name="Grzebelus D."/>
            <person name="Bostan H."/>
            <person name="Rolling W."/>
            <person name="Curaba J."/>
            <person name="Simon P."/>
        </authorList>
    </citation>
    <scope>NUCLEOTIDE SEQUENCE</scope>
    <source>
        <tissue evidence="14">Leaf</tissue>
    </source>
</reference>
<dbReference type="CDD" id="cd14066">
    <property type="entry name" value="STKc_IRAK"/>
    <property type="match status" value="1"/>
</dbReference>
<dbReference type="InterPro" id="IPR002902">
    <property type="entry name" value="GNK2"/>
</dbReference>
<evidence type="ECO:0000256" key="6">
    <source>
        <dbReference type="ARBA" id="ARBA00022777"/>
    </source>
</evidence>
<evidence type="ECO:0000256" key="3">
    <source>
        <dbReference type="ARBA" id="ARBA00022729"/>
    </source>
</evidence>
<keyword evidence="9" id="KW-0325">Glycoprotein</keyword>
<dbReference type="Proteomes" id="UP000077755">
    <property type="component" value="Chromosome 8"/>
</dbReference>
<dbReference type="SMART" id="SM00220">
    <property type="entry name" value="S_TKc"/>
    <property type="match status" value="1"/>
</dbReference>
<evidence type="ECO:0000256" key="5">
    <source>
        <dbReference type="ARBA" id="ARBA00022741"/>
    </source>
</evidence>
<dbReference type="Gene3D" id="3.30.200.20">
    <property type="entry name" value="Phosphorylase Kinase, domain 1"/>
    <property type="match status" value="1"/>
</dbReference>
<feature type="domain" description="Gnk2-homologous" evidence="13">
    <location>
        <begin position="58"/>
        <end position="165"/>
    </location>
</feature>
<proteinExistence type="predicted"/>
<evidence type="ECO:0000313" key="14">
    <source>
        <dbReference type="EMBL" id="WOH11003.1"/>
    </source>
</evidence>
<dbReference type="GO" id="GO:0004674">
    <property type="term" value="F:protein serine/threonine kinase activity"/>
    <property type="evidence" value="ECO:0007669"/>
    <property type="project" value="UniProtKB-KW"/>
</dbReference>
<evidence type="ECO:0008006" key="16">
    <source>
        <dbReference type="Google" id="ProtNLM"/>
    </source>
</evidence>
<name>A0AAF1BAR5_DAUCS</name>
<evidence type="ECO:0000313" key="15">
    <source>
        <dbReference type="Proteomes" id="UP000077755"/>
    </source>
</evidence>
<evidence type="ECO:0000256" key="2">
    <source>
        <dbReference type="ARBA" id="ARBA00022679"/>
    </source>
</evidence>
<keyword evidence="11" id="KW-1133">Transmembrane helix</keyword>
<dbReference type="GO" id="GO:0005524">
    <property type="term" value="F:ATP binding"/>
    <property type="evidence" value="ECO:0007669"/>
    <property type="project" value="UniProtKB-UniRule"/>
</dbReference>
<keyword evidence="6" id="KW-0418">Kinase</keyword>
<keyword evidence="7 10" id="KW-0067">ATP-binding</keyword>
<dbReference type="InterPro" id="IPR008271">
    <property type="entry name" value="Ser/Thr_kinase_AS"/>
</dbReference>